<name>A0A975WVM0_9BURK</name>
<evidence type="ECO:0000313" key="1">
    <source>
        <dbReference type="EMBL" id="SOY46116.1"/>
    </source>
</evidence>
<accession>A0A975WVM0</accession>
<comment type="caution">
    <text evidence="1">The sequence shown here is derived from an EMBL/GenBank/DDBJ whole genome shotgun (WGS) entry which is preliminary data.</text>
</comment>
<evidence type="ECO:0000313" key="2">
    <source>
        <dbReference type="Proteomes" id="UP000256297"/>
    </source>
</evidence>
<sequence length="89" mass="9672">MIRVEITMLAMPGVAQPLSSPEDLWRAIAALSGGQLHTILDIDHASPGPRCDFDSFRRRIAGVFGNVAGFAAAPPPEPIVRAMWEKYRG</sequence>
<dbReference type="EMBL" id="OFSP01000005">
    <property type="protein sequence ID" value="SOY46116.1"/>
    <property type="molecule type" value="Genomic_DNA"/>
</dbReference>
<protein>
    <submittedName>
        <fullName evidence="1">Uncharacterized protein</fullName>
    </submittedName>
</protein>
<proteinExistence type="predicted"/>
<gene>
    <name evidence="1" type="ORF">CBM2589_B130067</name>
</gene>
<dbReference type="AlphaFoldDB" id="A0A975WVM0"/>
<organism evidence="1 2">
    <name type="scientific">Cupriavidus taiwanensis</name>
    <dbReference type="NCBI Taxonomy" id="164546"/>
    <lineage>
        <taxon>Bacteria</taxon>
        <taxon>Pseudomonadati</taxon>
        <taxon>Pseudomonadota</taxon>
        <taxon>Betaproteobacteria</taxon>
        <taxon>Burkholderiales</taxon>
        <taxon>Burkholderiaceae</taxon>
        <taxon>Cupriavidus</taxon>
    </lineage>
</organism>
<dbReference type="Proteomes" id="UP000256297">
    <property type="component" value="Chromosome CBM2589_b"/>
</dbReference>
<reference evidence="1 2" key="1">
    <citation type="submission" date="2018-01" db="EMBL/GenBank/DDBJ databases">
        <authorList>
            <person name="Clerissi C."/>
        </authorList>
    </citation>
    <scope>NUCLEOTIDE SEQUENCE [LARGE SCALE GENOMIC DNA]</scope>
    <source>
        <strain evidence="1">Cupriavidus taiwanensis STM 3521</strain>
    </source>
</reference>